<dbReference type="InterPro" id="IPR010718">
    <property type="entry name" value="DUF1294"/>
</dbReference>
<gene>
    <name evidence="2" type="ORF">FSS13T_12020</name>
</gene>
<feature type="transmembrane region" description="Helical" evidence="1">
    <location>
        <begin position="6"/>
        <end position="26"/>
    </location>
</feature>
<name>A0ABN0QH27_9FLAO</name>
<evidence type="ECO:0000313" key="3">
    <source>
        <dbReference type="Proteomes" id="UP000018234"/>
    </source>
</evidence>
<dbReference type="Pfam" id="PF06961">
    <property type="entry name" value="DUF1294"/>
    <property type="match status" value="1"/>
</dbReference>
<reference evidence="2 3" key="1">
    <citation type="submission" date="2013-08" db="EMBL/GenBank/DDBJ databases">
        <title>Flavobacterium saliperosum type strain genome sequencing.</title>
        <authorList>
            <person name="Lee K."/>
            <person name="Yi H."/>
            <person name="Park S."/>
            <person name="Chun J."/>
        </authorList>
    </citation>
    <scope>NUCLEOTIDE SEQUENCE [LARGE SCALE GENOMIC DNA]</scope>
    <source>
        <strain evidence="2 3">S13</strain>
    </source>
</reference>
<keyword evidence="1" id="KW-1133">Transmembrane helix</keyword>
<keyword evidence="1" id="KW-0472">Membrane</keyword>
<sequence>MHPITVYLLTINGLAFLFNGTDKWLAVRQKSRISEKMLLGLALTGGSIGGLTGMLLFRHKISKMAFLWKFFGILIGQLLLLYLFLK</sequence>
<proteinExistence type="predicted"/>
<evidence type="ECO:0008006" key="4">
    <source>
        <dbReference type="Google" id="ProtNLM"/>
    </source>
</evidence>
<feature type="transmembrane region" description="Helical" evidence="1">
    <location>
        <begin position="38"/>
        <end position="59"/>
    </location>
</feature>
<dbReference type="EMBL" id="AVFO01000023">
    <property type="protein sequence ID" value="ESU26051.1"/>
    <property type="molecule type" value="Genomic_DNA"/>
</dbReference>
<protein>
    <recommendedName>
        <fullName evidence="4">DUF1294 domain-containing protein</fullName>
    </recommendedName>
</protein>
<comment type="caution">
    <text evidence="2">The sequence shown here is derived from an EMBL/GenBank/DDBJ whole genome shotgun (WGS) entry which is preliminary data.</text>
</comment>
<dbReference type="Proteomes" id="UP000018234">
    <property type="component" value="Unassembled WGS sequence"/>
</dbReference>
<feature type="transmembrane region" description="Helical" evidence="1">
    <location>
        <begin position="65"/>
        <end position="85"/>
    </location>
</feature>
<accession>A0ABN0QH27</accession>
<keyword evidence="3" id="KW-1185">Reference proteome</keyword>
<keyword evidence="1" id="KW-0812">Transmembrane</keyword>
<evidence type="ECO:0000256" key="1">
    <source>
        <dbReference type="SAM" id="Phobius"/>
    </source>
</evidence>
<evidence type="ECO:0000313" key="2">
    <source>
        <dbReference type="EMBL" id="ESU26051.1"/>
    </source>
</evidence>
<organism evidence="2 3">
    <name type="scientific">Flavobacterium saliperosum S13</name>
    <dbReference type="NCBI Taxonomy" id="1341155"/>
    <lineage>
        <taxon>Bacteria</taxon>
        <taxon>Pseudomonadati</taxon>
        <taxon>Bacteroidota</taxon>
        <taxon>Flavobacteriia</taxon>
        <taxon>Flavobacteriales</taxon>
        <taxon>Flavobacteriaceae</taxon>
        <taxon>Flavobacterium</taxon>
    </lineage>
</organism>